<evidence type="ECO:0000259" key="2">
    <source>
        <dbReference type="Pfam" id="PF01872"/>
    </source>
</evidence>
<sequence>MPPTRSAPKRPARSPRRSRPSSPLTHEPRPMSSAPAAGRNLDTTLTNGGMSMGKVIVDLSVSLDGFIAGADAGMDSPLGVGGERLFHWFSAGPESNRVNRWFCPPDASRQVIEGWYRDIGAMISGRRTFDVARGWRDGHPIDVPIFVVTHKAPAEGEWSPRVSFVTEGVERAVELAKEAAGGRDVSVSAADTAQQLIRAGLLDEIRLSIAPCLLGSGVRLLDDIGPEPLDLEQISIVPSDGVTHVRYRVVR</sequence>
<accession>A0A5S4GV98</accession>
<dbReference type="OrthoDB" id="2313602at2"/>
<reference evidence="3 4" key="1">
    <citation type="submission" date="2019-05" db="EMBL/GenBank/DDBJ databases">
        <title>Draft genome sequence of Actinomadura geliboluensis A8036.</title>
        <authorList>
            <person name="Saricaoglu S."/>
            <person name="Isik K."/>
        </authorList>
    </citation>
    <scope>NUCLEOTIDE SEQUENCE [LARGE SCALE GENOMIC DNA]</scope>
    <source>
        <strain evidence="3 4">A8036</strain>
    </source>
</reference>
<dbReference type="EMBL" id="VCKZ01000140">
    <property type="protein sequence ID" value="TMR36873.1"/>
    <property type="molecule type" value="Genomic_DNA"/>
</dbReference>
<dbReference type="Pfam" id="PF01872">
    <property type="entry name" value="RibD_C"/>
    <property type="match status" value="1"/>
</dbReference>
<dbReference type="Gene3D" id="3.40.430.10">
    <property type="entry name" value="Dihydrofolate Reductase, subunit A"/>
    <property type="match status" value="1"/>
</dbReference>
<dbReference type="AlphaFoldDB" id="A0A5S4GV98"/>
<dbReference type="PANTHER" id="PTHR38011">
    <property type="entry name" value="DIHYDROFOLATE REDUCTASE FAMILY PROTEIN (AFU_ORTHOLOGUE AFUA_8G06820)"/>
    <property type="match status" value="1"/>
</dbReference>
<dbReference type="PANTHER" id="PTHR38011:SF12">
    <property type="entry name" value="BIFUNCTIONAL DEAMINASE-REDUCTASE DOMAIN PROTEIN"/>
    <property type="match status" value="1"/>
</dbReference>
<dbReference type="GO" id="GO:0009231">
    <property type="term" value="P:riboflavin biosynthetic process"/>
    <property type="evidence" value="ECO:0007669"/>
    <property type="project" value="InterPro"/>
</dbReference>
<gene>
    <name evidence="3" type="ORF">ETD96_19810</name>
</gene>
<evidence type="ECO:0000313" key="3">
    <source>
        <dbReference type="EMBL" id="TMR36873.1"/>
    </source>
</evidence>
<feature type="region of interest" description="Disordered" evidence="1">
    <location>
        <begin position="1"/>
        <end position="45"/>
    </location>
</feature>
<comment type="caution">
    <text evidence="3">The sequence shown here is derived from an EMBL/GenBank/DDBJ whole genome shotgun (WGS) entry which is preliminary data.</text>
</comment>
<dbReference type="InterPro" id="IPR024072">
    <property type="entry name" value="DHFR-like_dom_sf"/>
</dbReference>
<dbReference type="InterPro" id="IPR050765">
    <property type="entry name" value="Riboflavin_Biosynth_HTPR"/>
</dbReference>
<proteinExistence type="predicted"/>
<evidence type="ECO:0000313" key="4">
    <source>
        <dbReference type="Proteomes" id="UP000305238"/>
    </source>
</evidence>
<organism evidence="3 4">
    <name type="scientific">Actinomadura geliboluensis</name>
    <dbReference type="NCBI Taxonomy" id="882440"/>
    <lineage>
        <taxon>Bacteria</taxon>
        <taxon>Bacillati</taxon>
        <taxon>Actinomycetota</taxon>
        <taxon>Actinomycetes</taxon>
        <taxon>Streptosporangiales</taxon>
        <taxon>Thermomonosporaceae</taxon>
        <taxon>Actinomadura</taxon>
    </lineage>
</organism>
<keyword evidence="4" id="KW-1185">Reference proteome</keyword>
<dbReference type="Proteomes" id="UP000305238">
    <property type="component" value="Unassembled WGS sequence"/>
</dbReference>
<evidence type="ECO:0000256" key="1">
    <source>
        <dbReference type="SAM" id="MobiDB-lite"/>
    </source>
</evidence>
<dbReference type="GO" id="GO:0008703">
    <property type="term" value="F:5-amino-6-(5-phosphoribosylamino)uracil reductase activity"/>
    <property type="evidence" value="ECO:0007669"/>
    <property type="project" value="InterPro"/>
</dbReference>
<dbReference type="InterPro" id="IPR002734">
    <property type="entry name" value="RibDG_C"/>
</dbReference>
<dbReference type="SUPFAM" id="SSF53597">
    <property type="entry name" value="Dihydrofolate reductase-like"/>
    <property type="match status" value="1"/>
</dbReference>
<protein>
    <submittedName>
        <fullName evidence="3">Dihydrofolate reductase</fullName>
    </submittedName>
</protein>
<name>A0A5S4GV98_9ACTN</name>
<feature type="domain" description="Bacterial bifunctional deaminase-reductase C-terminal" evidence="2">
    <location>
        <begin position="54"/>
        <end position="237"/>
    </location>
</feature>
<feature type="compositionally biased region" description="Basic residues" evidence="1">
    <location>
        <begin position="7"/>
        <end position="19"/>
    </location>
</feature>